<evidence type="ECO:0000256" key="1">
    <source>
        <dbReference type="SAM" id="Phobius"/>
    </source>
</evidence>
<dbReference type="KEGG" id="eiv:EIN_132340"/>
<dbReference type="Proteomes" id="UP000014680">
    <property type="component" value="Unassembled WGS sequence"/>
</dbReference>
<keyword evidence="1" id="KW-0812">Transmembrane</keyword>
<dbReference type="RefSeq" id="XP_004261126.1">
    <property type="nucleotide sequence ID" value="XM_004261078.1"/>
</dbReference>
<evidence type="ECO:0000313" key="2">
    <source>
        <dbReference type="EMBL" id="ELP94355.1"/>
    </source>
</evidence>
<feature type="transmembrane region" description="Helical" evidence="1">
    <location>
        <begin position="186"/>
        <end position="212"/>
    </location>
</feature>
<sequence length="223" mass="24798">ATQYYPVVISDPEDAAKFGTYRMSMYTDDSPANTNCTDAFIVKNYPYENFMYVSKAASSVITMNGEDHSKAGGYYRVTAPSDGDLIVLVDDLSEVSATLVLFREPICVVIEEVNRPQGAVGIYDHTTDPYGQRGTHFRLNAIEKGEELLIFVGADSTAKGIVHVKMTFIKDETPLIVPSGFLLSKIFWVIFGYILIGLAILTALLLGILYWFNNRKKVNYGHI</sequence>
<reference evidence="2 3" key="1">
    <citation type="submission" date="2012-10" db="EMBL/GenBank/DDBJ databases">
        <authorList>
            <person name="Zafar N."/>
            <person name="Inman J."/>
            <person name="Hall N."/>
            <person name="Lorenzi H."/>
            <person name="Caler E."/>
        </authorList>
    </citation>
    <scope>NUCLEOTIDE SEQUENCE [LARGE SCALE GENOMIC DNA]</scope>
    <source>
        <strain evidence="2 3">IP1</strain>
    </source>
</reference>
<keyword evidence="1" id="KW-1133">Transmembrane helix</keyword>
<organism evidence="2 3">
    <name type="scientific">Entamoeba invadens IP1</name>
    <dbReference type="NCBI Taxonomy" id="370355"/>
    <lineage>
        <taxon>Eukaryota</taxon>
        <taxon>Amoebozoa</taxon>
        <taxon>Evosea</taxon>
        <taxon>Archamoebae</taxon>
        <taxon>Mastigamoebida</taxon>
        <taxon>Entamoebidae</taxon>
        <taxon>Entamoeba</taxon>
    </lineage>
</organism>
<dbReference type="GeneID" id="14893311"/>
<evidence type="ECO:0000313" key="3">
    <source>
        <dbReference type="Proteomes" id="UP000014680"/>
    </source>
</evidence>
<name>A0A0A1UG26_ENTIV</name>
<proteinExistence type="predicted"/>
<feature type="non-terminal residue" evidence="2">
    <location>
        <position position="1"/>
    </location>
</feature>
<keyword evidence="1" id="KW-0472">Membrane</keyword>
<keyword evidence="3" id="KW-1185">Reference proteome</keyword>
<accession>A0A0A1UG26</accession>
<gene>
    <name evidence="2" type="ORF">EIN_132340</name>
</gene>
<dbReference type="EMBL" id="KB206244">
    <property type="protein sequence ID" value="ELP94355.1"/>
    <property type="molecule type" value="Genomic_DNA"/>
</dbReference>
<protein>
    <submittedName>
        <fullName evidence="2">Uncharacterized protein</fullName>
    </submittedName>
</protein>
<dbReference type="AlphaFoldDB" id="A0A0A1UG26"/>
<dbReference type="VEuPathDB" id="AmoebaDB:EIN_132340"/>